<keyword evidence="5" id="KW-1185">Reference proteome</keyword>
<dbReference type="PROSITE" id="PS50822">
    <property type="entry name" value="PIWI"/>
    <property type="match status" value="1"/>
</dbReference>
<gene>
    <name evidence="4" type="ORF">BD289DRAFT_375600</name>
</gene>
<dbReference type="SUPFAM" id="SSF101690">
    <property type="entry name" value="PAZ domain"/>
    <property type="match status" value="2"/>
</dbReference>
<sequence length="1062" mass="115155">MADRGRGGRGGRGDRGGGGGRGGYRGGRGGGFQGSPQGQGQGGSFRGGGGGGGGFRGGPGGGRGGGGGFQGGPPGRGGRGGARPPAQVYTPRGGAPPVPDAKVTQVEDARQKSRKTNLSAAMGGLQLAAVGGFMPPRPGYGTGGAPITVFANYTQLIPSSDLTLYGYDIAEVTPEIVGRKRIQLMRLLVQEAPELTSYHGHIVTDFKSNLVSRKKLELATEAIDVVFKAEGTDEPLERATKYTIKVKYTKTLSVGDLMTYLSSTNPAAGQQYDNKLEMIQALNIFLNHYARSANNLATIGASKTFSLNSAGSQDTFDLGQGLHAIRGFFTSVRAATNRILVNVNVSHGAFYQEGELHQLMWAYGDRNEMGLAKFLKGVRVRTIHLPTKTNKKGETVHRLKSIFSLAKNKDGRKLAHPPLVKKSVGAGPCDVEFWIHDQPPQVSSVPGAAPTQATAPAKKGKGKGKPPAVGPQPAGVGVGKYVSVYDYFRSKYPHIKIDPKLPVVNVGNSDNPSYLPAEACIVLPGQNANAKLSGNQTRNMIRFAVRGPWMNAESIVNSGLETAGLSTKSNPLLAEFGLQVGNSLITVPARQLPEPNVMYRDFTKNNAQPNSKVVRVSNGSWNMDKIKFNKSALLRNWSWVAVWGWKRTRDQEQQVTRTVAKFHEALNTNGMTAAAPHAGQHIENKLTDVTKVFNEAPADRQLLLFILPGRDKNDNTALYSHIKTLGDTEYGIHTVCVIGSKFMSDKSPEQYFANVALKFNLKLGGNNQGVDSTRLSFINQGRTMLVGIDVTHPSPGSHNDAPSVAGMVASTDQDLGQWPGVLSQQTKRQEKVDALKDMLKEHLDNWKRIGRHQAYPDNIIVYRDGVSEGQYQIVVDQEIPLLRDACKEKYPANGPQPRLTVVIVGKRHHTRFYPTRQQDMDRGGNCRAGTVVDRGVTEEGIWDFFLQSHAVIQGTGRPAHYVVVLDEVFRHQEKLKGNKDLSGAANELERVTQALCYSYSRATKAVSLCTPAYHADILCERARRYMSGLFEGVSDDGSNAGSAKAEKNWKLHSRLKHTMFYI</sequence>
<dbReference type="CDD" id="cd02846">
    <property type="entry name" value="PAZ_argonaute_like"/>
    <property type="match status" value="1"/>
</dbReference>
<evidence type="ECO:0000259" key="2">
    <source>
        <dbReference type="PROSITE" id="PS50821"/>
    </source>
</evidence>
<evidence type="ECO:0000256" key="1">
    <source>
        <dbReference type="SAM" id="MobiDB-lite"/>
    </source>
</evidence>
<name>A0A2T2ZY37_9PEZI</name>
<feature type="region of interest" description="Disordered" evidence="1">
    <location>
        <begin position="441"/>
        <end position="471"/>
    </location>
</feature>
<dbReference type="InParanoid" id="A0A2T2ZY37"/>
<dbReference type="EMBL" id="KZ678570">
    <property type="protein sequence ID" value="PSR79347.1"/>
    <property type="molecule type" value="Genomic_DNA"/>
</dbReference>
<dbReference type="SMART" id="SM00950">
    <property type="entry name" value="Piwi"/>
    <property type="match status" value="1"/>
</dbReference>
<feature type="domain" description="Piwi" evidence="3">
    <location>
        <begin position="702"/>
        <end position="1027"/>
    </location>
</feature>
<evidence type="ECO:0000313" key="5">
    <source>
        <dbReference type="Proteomes" id="UP000241462"/>
    </source>
</evidence>
<dbReference type="Proteomes" id="UP000241462">
    <property type="component" value="Unassembled WGS sequence"/>
</dbReference>
<feature type="domain" description="PAZ" evidence="2">
    <location>
        <begin position="400"/>
        <end position="524"/>
    </location>
</feature>
<dbReference type="InterPro" id="IPR012337">
    <property type="entry name" value="RNaseH-like_sf"/>
</dbReference>
<evidence type="ECO:0000259" key="3">
    <source>
        <dbReference type="PROSITE" id="PS50822"/>
    </source>
</evidence>
<dbReference type="CDD" id="cd04657">
    <property type="entry name" value="Piwi_ago-like"/>
    <property type="match status" value="1"/>
</dbReference>
<dbReference type="Pfam" id="PF08699">
    <property type="entry name" value="ArgoL1"/>
    <property type="match status" value="1"/>
</dbReference>
<feature type="region of interest" description="Disordered" evidence="1">
    <location>
        <begin position="1"/>
        <end position="116"/>
    </location>
</feature>
<feature type="compositionally biased region" description="Basic and acidic residues" evidence="1">
    <location>
        <begin position="1"/>
        <end position="15"/>
    </location>
</feature>
<dbReference type="GO" id="GO:0003723">
    <property type="term" value="F:RNA binding"/>
    <property type="evidence" value="ECO:0007669"/>
    <property type="project" value="InterPro"/>
</dbReference>
<dbReference type="Pfam" id="PF02170">
    <property type="entry name" value="PAZ"/>
    <property type="match status" value="1"/>
</dbReference>
<dbReference type="InterPro" id="IPR032472">
    <property type="entry name" value="ArgoL2"/>
</dbReference>
<dbReference type="SMART" id="SM01163">
    <property type="entry name" value="DUF1785"/>
    <property type="match status" value="1"/>
</dbReference>
<dbReference type="Pfam" id="PF16486">
    <property type="entry name" value="ArgoN"/>
    <property type="match status" value="1"/>
</dbReference>
<dbReference type="SUPFAM" id="SSF53098">
    <property type="entry name" value="Ribonuclease H-like"/>
    <property type="match status" value="1"/>
</dbReference>
<dbReference type="InterPro" id="IPR045246">
    <property type="entry name" value="Piwi_ago-like"/>
</dbReference>
<dbReference type="InterPro" id="IPR036397">
    <property type="entry name" value="RNaseH_sf"/>
</dbReference>
<feature type="compositionally biased region" description="Gly residues" evidence="1">
    <location>
        <begin position="16"/>
        <end position="81"/>
    </location>
</feature>
<evidence type="ECO:0000313" key="4">
    <source>
        <dbReference type="EMBL" id="PSR79347.1"/>
    </source>
</evidence>
<dbReference type="Pfam" id="PF02171">
    <property type="entry name" value="Piwi"/>
    <property type="match status" value="1"/>
</dbReference>
<accession>A0A2T2ZY37</accession>
<dbReference type="STRING" id="2025994.A0A2T2ZY37"/>
<feature type="compositionally biased region" description="Low complexity" evidence="1">
    <location>
        <begin position="445"/>
        <end position="457"/>
    </location>
</feature>
<dbReference type="Gene3D" id="3.30.420.10">
    <property type="entry name" value="Ribonuclease H-like superfamily/Ribonuclease H"/>
    <property type="match status" value="1"/>
</dbReference>
<dbReference type="Pfam" id="PF16488">
    <property type="entry name" value="ArgoL2"/>
    <property type="match status" value="1"/>
</dbReference>
<dbReference type="InterPro" id="IPR036085">
    <property type="entry name" value="PAZ_dom_sf"/>
</dbReference>
<dbReference type="InterPro" id="IPR003100">
    <property type="entry name" value="PAZ_dom"/>
</dbReference>
<reference evidence="4 5" key="1">
    <citation type="journal article" date="2018" name="Mycol. Prog.">
        <title>Coniella lustricola, a new species from submerged detritus.</title>
        <authorList>
            <person name="Raudabaugh D.B."/>
            <person name="Iturriaga T."/>
            <person name="Carver A."/>
            <person name="Mondo S."/>
            <person name="Pangilinan J."/>
            <person name="Lipzen A."/>
            <person name="He G."/>
            <person name="Amirebrahimi M."/>
            <person name="Grigoriev I.V."/>
            <person name="Miller A.N."/>
        </authorList>
    </citation>
    <scope>NUCLEOTIDE SEQUENCE [LARGE SCALE GENOMIC DNA]</scope>
    <source>
        <strain evidence="4 5">B22-T-1</strain>
    </source>
</reference>
<dbReference type="Gene3D" id="2.170.260.10">
    <property type="entry name" value="paz domain"/>
    <property type="match status" value="1"/>
</dbReference>
<organism evidence="4 5">
    <name type="scientific">Coniella lustricola</name>
    <dbReference type="NCBI Taxonomy" id="2025994"/>
    <lineage>
        <taxon>Eukaryota</taxon>
        <taxon>Fungi</taxon>
        <taxon>Dikarya</taxon>
        <taxon>Ascomycota</taxon>
        <taxon>Pezizomycotina</taxon>
        <taxon>Sordariomycetes</taxon>
        <taxon>Sordariomycetidae</taxon>
        <taxon>Diaporthales</taxon>
        <taxon>Schizoparmaceae</taxon>
        <taxon>Coniella</taxon>
    </lineage>
</organism>
<dbReference type="PROSITE" id="PS50821">
    <property type="entry name" value="PAZ"/>
    <property type="match status" value="1"/>
</dbReference>
<dbReference type="OrthoDB" id="10252740at2759"/>
<dbReference type="InterPro" id="IPR014811">
    <property type="entry name" value="ArgoL1"/>
</dbReference>
<proteinExistence type="predicted"/>
<dbReference type="AlphaFoldDB" id="A0A2T2ZY37"/>
<protein>
    <submittedName>
        <fullName evidence="4">Ribonuclease H-like domain-containing protein</fullName>
    </submittedName>
</protein>
<dbReference type="InterPro" id="IPR003165">
    <property type="entry name" value="Piwi"/>
</dbReference>
<dbReference type="Gene3D" id="3.40.50.2300">
    <property type="match status" value="1"/>
</dbReference>
<dbReference type="InterPro" id="IPR032474">
    <property type="entry name" value="Argonaute_N"/>
</dbReference>
<dbReference type="PANTHER" id="PTHR22891">
    <property type="entry name" value="EUKARYOTIC TRANSLATION INITIATION FACTOR 2C"/>
    <property type="match status" value="1"/>
</dbReference>